<dbReference type="EMBL" id="JABSTQ010011233">
    <property type="protein sequence ID" value="KAG0413798.1"/>
    <property type="molecule type" value="Genomic_DNA"/>
</dbReference>
<evidence type="ECO:0000313" key="2">
    <source>
        <dbReference type="Proteomes" id="UP000805193"/>
    </source>
</evidence>
<comment type="caution">
    <text evidence="1">The sequence shown here is derived from an EMBL/GenBank/DDBJ whole genome shotgun (WGS) entry which is preliminary data.</text>
</comment>
<protein>
    <submittedName>
        <fullName evidence="1">Uncharacterized protein</fullName>
    </submittedName>
</protein>
<dbReference type="Proteomes" id="UP000805193">
    <property type="component" value="Unassembled WGS sequence"/>
</dbReference>
<proteinExistence type="predicted"/>
<sequence>MTQRATAVEIQVTDLLSVDFLDSNSSSVGQPGQNLRPKIVPGLAFGRKLSGLRPNVVPFDISEQLDGYRHATATAVPVFLDSTTPLCSHGSHSHFPSYAAKNLLEVNKSTFDPGTAEESATVQPTQQSEPVPPPREALVSTAIHFLENPRVQASPLSQKRAFLLKKGLTNEEIDSAIERSRAVPVTDVGNVSGSFPPPLPPPVPVGMLPHALQPPELSMWTYMRHVSSSVVLIGVACYGAYYLYKRFLEPYLRGEELSKEQNRLVQVQEQLDALTSAIGQLREAIASLESSVGEDRQNRGRTETLDASKQDSTLSDLKSEVLSVKALLLSRNQFPSTPKVTPLAVTIPAWQLSASGDSKKENGTASGDSEEEHETSEQKDDKVTSNGQAAANVAAALV</sequence>
<evidence type="ECO:0000313" key="1">
    <source>
        <dbReference type="EMBL" id="KAG0413798.1"/>
    </source>
</evidence>
<organism evidence="1 2">
    <name type="scientific">Ixodes persulcatus</name>
    <name type="common">Taiga tick</name>
    <dbReference type="NCBI Taxonomy" id="34615"/>
    <lineage>
        <taxon>Eukaryota</taxon>
        <taxon>Metazoa</taxon>
        <taxon>Ecdysozoa</taxon>
        <taxon>Arthropoda</taxon>
        <taxon>Chelicerata</taxon>
        <taxon>Arachnida</taxon>
        <taxon>Acari</taxon>
        <taxon>Parasitiformes</taxon>
        <taxon>Ixodida</taxon>
        <taxon>Ixodoidea</taxon>
        <taxon>Ixodidae</taxon>
        <taxon>Ixodinae</taxon>
        <taxon>Ixodes</taxon>
    </lineage>
</organism>
<name>A0AC60P2Z8_IXOPE</name>
<reference evidence="1 2" key="1">
    <citation type="journal article" date="2020" name="Cell">
        <title>Large-Scale Comparative Analyses of Tick Genomes Elucidate Their Genetic Diversity and Vector Capacities.</title>
        <authorList>
            <consortium name="Tick Genome and Microbiome Consortium (TIGMIC)"/>
            <person name="Jia N."/>
            <person name="Wang J."/>
            <person name="Shi W."/>
            <person name="Du L."/>
            <person name="Sun Y."/>
            <person name="Zhan W."/>
            <person name="Jiang J.F."/>
            <person name="Wang Q."/>
            <person name="Zhang B."/>
            <person name="Ji P."/>
            <person name="Bell-Sakyi L."/>
            <person name="Cui X.M."/>
            <person name="Yuan T.T."/>
            <person name="Jiang B.G."/>
            <person name="Yang W.F."/>
            <person name="Lam T.T."/>
            <person name="Chang Q.C."/>
            <person name="Ding S.J."/>
            <person name="Wang X.J."/>
            <person name="Zhu J.G."/>
            <person name="Ruan X.D."/>
            <person name="Zhao L."/>
            <person name="Wei J.T."/>
            <person name="Ye R.Z."/>
            <person name="Que T.C."/>
            <person name="Du C.H."/>
            <person name="Zhou Y.H."/>
            <person name="Cheng J.X."/>
            <person name="Dai P.F."/>
            <person name="Guo W.B."/>
            <person name="Han X.H."/>
            <person name="Huang E.J."/>
            <person name="Li L.F."/>
            <person name="Wei W."/>
            <person name="Gao Y.C."/>
            <person name="Liu J.Z."/>
            <person name="Shao H.Z."/>
            <person name="Wang X."/>
            <person name="Wang C.C."/>
            <person name="Yang T.C."/>
            <person name="Huo Q.B."/>
            <person name="Li W."/>
            <person name="Chen H.Y."/>
            <person name="Chen S.E."/>
            <person name="Zhou L.G."/>
            <person name="Ni X.B."/>
            <person name="Tian J.H."/>
            <person name="Sheng Y."/>
            <person name="Liu T."/>
            <person name="Pan Y.S."/>
            <person name="Xia L.Y."/>
            <person name="Li J."/>
            <person name="Zhao F."/>
            <person name="Cao W.C."/>
        </authorList>
    </citation>
    <scope>NUCLEOTIDE SEQUENCE [LARGE SCALE GENOMIC DNA]</scope>
    <source>
        <strain evidence="1">Iper-2018</strain>
    </source>
</reference>
<gene>
    <name evidence="1" type="ORF">HPB47_009057</name>
</gene>
<keyword evidence="2" id="KW-1185">Reference proteome</keyword>
<accession>A0AC60P2Z8</accession>